<protein>
    <submittedName>
        <fullName evidence="2">Uncharacterized protein</fullName>
    </submittedName>
</protein>
<feature type="signal peptide" evidence="1">
    <location>
        <begin position="1"/>
        <end position="18"/>
    </location>
</feature>
<sequence length="94" mass="10753">MLLSFPFPMSLHVSMLLAFFCTKDLQHYLQKSQATPPTRSPLLTLRCYTQEMEACLKAGHAEAHFIEEVKQYFALDQPKMASNISSSRPRTTMI</sequence>
<accession>A0A3P6CCQ5</accession>
<proteinExistence type="predicted"/>
<feature type="chain" id="PRO_5018062718" evidence="1">
    <location>
        <begin position="19"/>
        <end position="94"/>
    </location>
</feature>
<keyword evidence="1" id="KW-0732">Signal</keyword>
<name>A0A3P6CCQ5_BRACM</name>
<organism evidence="2">
    <name type="scientific">Brassica campestris</name>
    <name type="common">Field mustard</name>
    <dbReference type="NCBI Taxonomy" id="3711"/>
    <lineage>
        <taxon>Eukaryota</taxon>
        <taxon>Viridiplantae</taxon>
        <taxon>Streptophyta</taxon>
        <taxon>Embryophyta</taxon>
        <taxon>Tracheophyta</taxon>
        <taxon>Spermatophyta</taxon>
        <taxon>Magnoliopsida</taxon>
        <taxon>eudicotyledons</taxon>
        <taxon>Gunneridae</taxon>
        <taxon>Pentapetalae</taxon>
        <taxon>rosids</taxon>
        <taxon>malvids</taxon>
        <taxon>Brassicales</taxon>
        <taxon>Brassicaceae</taxon>
        <taxon>Brassiceae</taxon>
        <taxon>Brassica</taxon>
    </lineage>
</organism>
<reference evidence="2" key="1">
    <citation type="submission" date="2018-11" db="EMBL/GenBank/DDBJ databases">
        <authorList>
            <consortium name="Genoscope - CEA"/>
            <person name="William W."/>
        </authorList>
    </citation>
    <scope>NUCLEOTIDE SEQUENCE</scope>
</reference>
<evidence type="ECO:0000256" key="1">
    <source>
        <dbReference type="SAM" id="SignalP"/>
    </source>
</evidence>
<dbReference type="EMBL" id="LR031576">
    <property type="protein sequence ID" value="VDD12130.1"/>
    <property type="molecule type" value="Genomic_DNA"/>
</dbReference>
<evidence type="ECO:0000313" key="2">
    <source>
        <dbReference type="EMBL" id="VDD12130.1"/>
    </source>
</evidence>
<gene>
    <name evidence="2" type="ORF">BRAA04T16810Z</name>
</gene>
<dbReference type="AlphaFoldDB" id="A0A3P6CCQ5"/>